<dbReference type="EMBL" id="JASPKZ010008357">
    <property type="protein sequence ID" value="KAJ9580176.1"/>
    <property type="molecule type" value="Genomic_DNA"/>
</dbReference>
<comment type="caution">
    <text evidence="1">The sequence shown here is derived from an EMBL/GenBank/DDBJ whole genome shotgun (WGS) entry which is preliminary data.</text>
</comment>
<feature type="non-terminal residue" evidence="1">
    <location>
        <position position="1"/>
    </location>
</feature>
<evidence type="ECO:0000313" key="2">
    <source>
        <dbReference type="Proteomes" id="UP001233999"/>
    </source>
</evidence>
<reference evidence="1" key="1">
    <citation type="journal article" date="2023" name="IScience">
        <title>Live-bearing cockroach genome reveals convergent evolutionary mechanisms linked to viviparity in insects and beyond.</title>
        <authorList>
            <person name="Fouks B."/>
            <person name="Harrison M.C."/>
            <person name="Mikhailova A.A."/>
            <person name="Marchal E."/>
            <person name="English S."/>
            <person name="Carruthers M."/>
            <person name="Jennings E.C."/>
            <person name="Chiamaka E.L."/>
            <person name="Frigard R.A."/>
            <person name="Pippel M."/>
            <person name="Attardo G.M."/>
            <person name="Benoit J.B."/>
            <person name="Bornberg-Bauer E."/>
            <person name="Tobe S.S."/>
        </authorList>
    </citation>
    <scope>NUCLEOTIDE SEQUENCE</scope>
    <source>
        <tissue evidence="1">Testes</tissue>
    </source>
</reference>
<reference evidence="1" key="2">
    <citation type="submission" date="2023-05" db="EMBL/GenBank/DDBJ databases">
        <authorList>
            <person name="Fouks B."/>
        </authorList>
    </citation>
    <scope>NUCLEOTIDE SEQUENCE</scope>
    <source>
        <strain evidence="1">Stay&amp;Tobe</strain>
        <tissue evidence="1">Testes</tissue>
    </source>
</reference>
<feature type="non-terminal residue" evidence="1">
    <location>
        <position position="57"/>
    </location>
</feature>
<name>A0AAD7ZGR1_DIPPU</name>
<proteinExistence type="predicted"/>
<sequence>YVMDCSIFILFISEITPRRKNEGWTHLLPICPLLNVKLVHLFNLANTPETIGRIQRT</sequence>
<evidence type="ECO:0000313" key="1">
    <source>
        <dbReference type="EMBL" id="KAJ9580176.1"/>
    </source>
</evidence>
<organism evidence="1 2">
    <name type="scientific">Diploptera punctata</name>
    <name type="common">Pacific beetle cockroach</name>
    <dbReference type="NCBI Taxonomy" id="6984"/>
    <lineage>
        <taxon>Eukaryota</taxon>
        <taxon>Metazoa</taxon>
        <taxon>Ecdysozoa</taxon>
        <taxon>Arthropoda</taxon>
        <taxon>Hexapoda</taxon>
        <taxon>Insecta</taxon>
        <taxon>Pterygota</taxon>
        <taxon>Neoptera</taxon>
        <taxon>Polyneoptera</taxon>
        <taxon>Dictyoptera</taxon>
        <taxon>Blattodea</taxon>
        <taxon>Blaberoidea</taxon>
        <taxon>Blaberidae</taxon>
        <taxon>Diplopterinae</taxon>
        <taxon>Diploptera</taxon>
    </lineage>
</organism>
<protein>
    <submittedName>
        <fullName evidence="1">Uncharacterized protein</fullName>
    </submittedName>
</protein>
<accession>A0AAD7ZGR1</accession>
<gene>
    <name evidence="1" type="ORF">L9F63_004159</name>
</gene>
<keyword evidence="2" id="KW-1185">Reference proteome</keyword>
<dbReference type="AlphaFoldDB" id="A0AAD7ZGR1"/>
<dbReference type="Proteomes" id="UP001233999">
    <property type="component" value="Unassembled WGS sequence"/>
</dbReference>